<feature type="compositionally biased region" description="Low complexity" evidence="1">
    <location>
        <begin position="66"/>
        <end position="79"/>
    </location>
</feature>
<evidence type="ECO:0000313" key="3">
    <source>
        <dbReference type="Proteomes" id="UP001066276"/>
    </source>
</evidence>
<dbReference type="AlphaFoldDB" id="A0AAV7PL53"/>
<feature type="compositionally biased region" description="Basic and acidic residues" evidence="1">
    <location>
        <begin position="86"/>
        <end position="107"/>
    </location>
</feature>
<reference evidence="2" key="1">
    <citation type="journal article" date="2022" name="bioRxiv">
        <title>Sequencing and chromosome-scale assembly of the giantPleurodeles waltlgenome.</title>
        <authorList>
            <person name="Brown T."/>
            <person name="Elewa A."/>
            <person name="Iarovenko S."/>
            <person name="Subramanian E."/>
            <person name="Araus A.J."/>
            <person name="Petzold A."/>
            <person name="Susuki M."/>
            <person name="Suzuki K.-i.T."/>
            <person name="Hayashi T."/>
            <person name="Toyoda A."/>
            <person name="Oliveira C."/>
            <person name="Osipova E."/>
            <person name="Leigh N.D."/>
            <person name="Simon A."/>
            <person name="Yun M.H."/>
        </authorList>
    </citation>
    <scope>NUCLEOTIDE SEQUENCE</scope>
    <source>
        <strain evidence="2">20211129_DDA</strain>
        <tissue evidence="2">Liver</tissue>
    </source>
</reference>
<comment type="caution">
    <text evidence="2">The sequence shown here is derived from an EMBL/GenBank/DDBJ whole genome shotgun (WGS) entry which is preliminary data.</text>
</comment>
<protein>
    <submittedName>
        <fullName evidence="2">Uncharacterized protein</fullName>
    </submittedName>
</protein>
<accession>A0AAV7PL53</accession>
<gene>
    <name evidence="2" type="ORF">NDU88_007364</name>
</gene>
<evidence type="ECO:0000313" key="2">
    <source>
        <dbReference type="EMBL" id="KAJ1128993.1"/>
    </source>
</evidence>
<proteinExistence type="predicted"/>
<evidence type="ECO:0000256" key="1">
    <source>
        <dbReference type="SAM" id="MobiDB-lite"/>
    </source>
</evidence>
<keyword evidence="3" id="KW-1185">Reference proteome</keyword>
<name>A0AAV7PL53_PLEWA</name>
<dbReference type="EMBL" id="JANPWB010000011">
    <property type="protein sequence ID" value="KAJ1128993.1"/>
    <property type="molecule type" value="Genomic_DNA"/>
</dbReference>
<dbReference type="Proteomes" id="UP001066276">
    <property type="component" value="Chromosome 7"/>
</dbReference>
<sequence>MVPRLTVPLAKKQTSCYHRWLGDTACTAEGCRGRDKSDSSAEAKLEDRKEEGLCIIGTLMAQTLKTGGTFTNEGGNEKNVNQPKTNLRDPLGHRGIEEQRESENSGW</sequence>
<organism evidence="2 3">
    <name type="scientific">Pleurodeles waltl</name>
    <name type="common">Iberian ribbed newt</name>
    <dbReference type="NCBI Taxonomy" id="8319"/>
    <lineage>
        <taxon>Eukaryota</taxon>
        <taxon>Metazoa</taxon>
        <taxon>Chordata</taxon>
        <taxon>Craniata</taxon>
        <taxon>Vertebrata</taxon>
        <taxon>Euteleostomi</taxon>
        <taxon>Amphibia</taxon>
        <taxon>Batrachia</taxon>
        <taxon>Caudata</taxon>
        <taxon>Salamandroidea</taxon>
        <taxon>Salamandridae</taxon>
        <taxon>Pleurodelinae</taxon>
        <taxon>Pleurodeles</taxon>
    </lineage>
</organism>
<feature type="region of interest" description="Disordered" evidence="1">
    <location>
        <begin position="66"/>
        <end position="107"/>
    </location>
</feature>